<dbReference type="EMBL" id="PNJD01000234">
    <property type="protein sequence ID" value="PMP97148.1"/>
    <property type="molecule type" value="Genomic_DNA"/>
</dbReference>
<proteinExistence type="predicted"/>
<organism evidence="2 3">
    <name type="scientific">Thermodesulfobacterium geofontis</name>
    <dbReference type="NCBI Taxonomy" id="1295609"/>
    <lineage>
        <taxon>Bacteria</taxon>
        <taxon>Pseudomonadati</taxon>
        <taxon>Thermodesulfobacteriota</taxon>
        <taxon>Thermodesulfobacteria</taxon>
        <taxon>Thermodesulfobacteriales</taxon>
        <taxon>Thermodesulfobacteriaceae</taxon>
        <taxon>Thermodesulfobacterium</taxon>
    </lineage>
</organism>
<dbReference type="Proteomes" id="UP000235619">
    <property type="component" value="Unassembled WGS sequence"/>
</dbReference>
<evidence type="ECO:0000313" key="3">
    <source>
        <dbReference type="Proteomes" id="UP000235619"/>
    </source>
</evidence>
<dbReference type="AlphaFoldDB" id="A0A2N7QEU4"/>
<keyword evidence="1" id="KW-0812">Transmembrane</keyword>
<reference evidence="2 3" key="1">
    <citation type="submission" date="2018-01" db="EMBL/GenBank/DDBJ databases">
        <title>Metagenomic assembled genomes from two thermal pools in the Uzon Caldera, Kamchatka, Russia.</title>
        <authorList>
            <person name="Wilkins L."/>
            <person name="Ettinger C."/>
        </authorList>
    </citation>
    <scope>NUCLEOTIDE SEQUENCE [LARGE SCALE GENOMIC DNA]</scope>
    <source>
        <strain evidence="2">ARK-04</strain>
    </source>
</reference>
<protein>
    <submittedName>
        <fullName evidence="2">Uncharacterized protein</fullName>
    </submittedName>
</protein>
<keyword evidence="1" id="KW-1133">Transmembrane helix</keyword>
<gene>
    <name evidence="2" type="ORF">C0169_03880</name>
</gene>
<keyword evidence="1" id="KW-0472">Membrane</keyword>
<feature type="transmembrane region" description="Helical" evidence="1">
    <location>
        <begin position="20"/>
        <end position="43"/>
    </location>
</feature>
<sequence length="64" mass="7357">MLLNTFPFSSRTIKYSLSEIYFLSASSSLFIFNSLFNPLVFTFGKKPPQVQKLLFYLSNIQAPL</sequence>
<accession>A0A2N7QEU4</accession>
<evidence type="ECO:0000256" key="1">
    <source>
        <dbReference type="SAM" id="Phobius"/>
    </source>
</evidence>
<evidence type="ECO:0000313" key="2">
    <source>
        <dbReference type="EMBL" id="PMP97148.1"/>
    </source>
</evidence>
<comment type="caution">
    <text evidence="2">The sequence shown here is derived from an EMBL/GenBank/DDBJ whole genome shotgun (WGS) entry which is preliminary data.</text>
</comment>
<name>A0A2N7QEU4_9BACT</name>